<organism evidence="1 2">
    <name type="scientific">Leucocoprinus birnbaumii</name>
    <dbReference type="NCBI Taxonomy" id="56174"/>
    <lineage>
        <taxon>Eukaryota</taxon>
        <taxon>Fungi</taxon>
        <taxon>Dikarya</taxon>
        <taxon>Basidiomycota</taxon>
        <taxon>Agaricomycotina</taxon>
        <taxon>Agaricomycetes</taxon>
        <taxon>Agaricomycetidae</taxon>
        <taxon>Agaricales</taxon>
        <taxon>Agaricineae</taxon>
        <taxon>Agaricaceae</taxon>
        <taxon>Leucocoprinus</taxon>
    </lineage>
</organism>
<keyword evidence="2" id="KW-1185">Reference proteome</keyword>
<sequence>MVVQLYSDFPKVSHNLHEFTQRAVLLCEERTARDFIKFTLTGEYKEDFHEDDDDDRSDNDHPTYQAVINVTENFARRGDDLSIARDYDSAIGIADTILVDAPMTVWAVPHHKYALKGNIHLKHTISYRNVTHQVPYHHIPNFEFGHFANRQQVYVLFPRLWNPDLHGNKKLYRISERNRALWYASGMCPAIEALLGHRIVSDWPASLATERARAKKTHGGQPGWTQKVIPGEYVAELAGAIRDALVDDPFLDDEDIAWAKDFFFVHSVRGVKHGYYHGVNPAAAQHFLDDFVRDCHLVRDAHMLGTWWIDVGIEISSDIGHCVQWATGRHRHVVQQALFIPDGDASRITSLSSSKYSRDLSSHLSSVSGFRIEPGSARGPLEAAYVQAYTTDKAVVYNPEGAHHAKFLMTSEALSQDQPSKTIEGLYDIYEAAKGANSSNARLEVRVPWRCATEALMSFDARVMNSCLYLFDPEEWWNFRLIRMTAISQTLHQQSQGCTRLRFLHDALTLTAACVWLLNGLHARPDDGPASRDLMDAALPLVEACDSTDLQLAYRVSLDDDNQALVAHIPYGCVFLRRISIRQVPRLRVSGLVLPVKSFKFWFKGLDREQVQNRYQTAGIIDRRVVRLQRSTMSKRPLTLPYINKSGAPELDLFNTAGDVKLPGPVYDDSSDMEAEEPEVAEIENQPLDARLSHLWHQFVSDVTSKSPAPRKRTEPSYLKITEDQRTSGSEEMYKNIRLDKIFRCVYYKIGSKQDWRASFDCMFPPVGFQTSLSIQSYPTCQYFKTWMRMLEDNMYSGKEIEKIRDLFFDRVFEWTWMPKAEADRMWPTSVSKPSKDRLIRWPVAERRSPGPQILLHLGDKPLFGPVDGVDEDEDESVEMRDVVHYRREEEEESE</sequence>
<dbReference type="EMBL" id="JANIEX010000469">
    <property type="protein sequence ID" value="KAJ3566668.1"/>
    <property type="molecule type" value="Genomic_DNA"/>
</dbReference>
<comment type="caution">
    <text evidence="1">The sequence shown here is derived from an EMBL/GenBank/DDBJ whole genome shotgun (WGS) entry which is preliminary data.</text>
</comment>
<evidence type="ECO:0000313" key="1">
    <source>
        <dbReference type="EMBL" id="KAJ3566668.1"/>
    </source>
</evidence>
<protein>
    <submittedName>
        <fullName evidence="1">Uncharacterized protein</fullName>
    </submittedName>
</protein>
<gene>
    <name evidence="1" type="ORF">NP233_g6858</name>
</gene>
<reference evidence="1" key="1">
    <citation type="submission" date="2022-07" db="EMBL/GenBank/DDBJ databases">
        <title>Genome Sequence of Leucocoprinus birnbaumii.</title>
        <authorList>
            <person name="Buettner E."/>
        </authorList>
    </citation>
    <scope>NUCLEOTIDE SEQUENCE</scope>
    <source>
        <strain evidence="1">VT141</strain>
    </source>
</reference>
<dbReference type="AlphaFoldDB" id="A0AAD5VQE2"/>
<accession>A0AAD5VQE2</accession>
<proteinExistence type="predicted"/>
<evidence type="ECO:0000313" key="2">
    <source>
        <dbReference type="Proteomes" id="UP001213000"/>
    </source>
</evidence>
<dbReference type="Proteomes" id="UP001213000">
    <property type="component" value="Unassembled WGS sequence"/>
</dbReference>
<name>A0AAD5VQE2_9AGAR</name>